<evidence type="ECO:0000313" key="9">
    <source>
        <dbReference type="WBParaSite" id="SSLN_0002022801-mRNA-1"/>
    </source>
</evidence>
<evidence type="ECO:0000256" key="1">
    <source>
        <dbReference type="ARBA" id="ARBA00004141"/>
    </source>
</evidence>
<reference evidence="7 8" key="2">
    <citation type="submission" date="2018-11" db="EMBL/GenBank/DDBJ databases">
        <authorList>
            <consortium name="Pathogen Informatics"/>
        </authorList>
    </citation>
    <scope>NUCLEOTIDE SEQUENCE [LARGE SCALE GENOMIC DNA]</scope>
    <source>
        <strain evidence="7 8">NST_G2</strain>
    </source>
</reference>
<keyword evidence="8" id="KW-1185">Reference proteome</keyword>
<protein>
    <submittedName>
        <fullName evidence="9">HCO3_cotransp domain-containing protein</fullName>
    </submittedName>
</protein>
<evidence type="ECO:0000256" key="3">
    <source>
        <dbReference type="ARBA" id="ARBA00022989"/>
    </source>
</evidence>
<feature type="domain" description="Bicarbonate transporter-like transmembrane" evidence="6">
    <location>
        <begin position="88"/>
        <end position="142"/>
    </location>
</feature>
<evidence type="ECO:0000256" key="4">
    <source>
        <dbReference type="ARBA" id="ARBA00023136"/>
    </source>
</evidence>
<dbReference type="Pfam" id="PF00955">
    <property type="entry name" value="HCO3_cotransp"/>
    <property type="match status" value="2"/>
</dbReference>
<keyword evidence="2 5" id="KW-0812">Transmembrane</keyword>
<dbReference type="GO" id="GO:0005452">
    <property type="term" value="F:solute:inorganic anion antiporter activity"/>
    <property type="evidence" value="ECO:0007669"/>
    <property type="project" value="InterPro"/>
</dbReference>
<gene>
    <name evidence="7" type="ORF">SSLN_LOCUS19498</name>
</gene>
<dbReference type="InterPro" id="IPR003020">
    <property type="entry name" value="HCO3_transpt_euk"/>
</dbReference>
<dbReference type="EMBL" id="UYSU01047760">
    <property type="protein sequence ID" value="VDM05884.1"/>
    <property type="molecule type" value="Genomic_DNA"/>
</dbReference>
<feature type="transmembrane region" description="Helical" evidence="5">
    <location>
        <begin position="25"/>
        <end position="44"/>
    </location>
</feature>
<dbReference type="PANTHER" id="PTHR11453:SF127">
    <property type="entry name" value="SOLUTE CARRIER FAMILY 4 MEMBER 11"/>
    <property type="match status" value="1"/>
</dbReference>
<dbReference type="WBParaSite" id="SSLN_0002022801-mRNA-1">
    <property type="protein sequence ID" value="SSLN_0002022801-mRNA-1"/>
    <property type="gene ID" value="SSLN_0002022801"/>
</dbReference>
<dbReference type="InterPro" id="IPR011531">
    <property type="entry name" value="HCO3_transpt-like_TM_dom"/>
</dbReference>
<name>A0A183TSQ0_SCHSO</name>
<evidence type="ECO:0000256" key="5">
    <source>
        <dbReference type="SAM" id="Phobius"/>
    </source>
</evidence>
<evidence type="ECO:0000313" key="8">
    <source>
        <dbReference type="Proteomes" id="UP000275846"/>
    </source>
</evidence>
<dbReference type="STRING" id="70667.A0A183TSQ0"/>
<dbReference type="OrthoDB" id="1735926at2759"/>
<reference evidence="9" key="1">
    <citation type="submission" date="2016-06" db="UniProtKB">
        <authorList>
            <consortium name="WormBaseParasite"/>
        </authorList>
    </citation>
    <scope>IDENTIFICATION</scope>
</reference>
<dbReference type="PANTHER" id="PTHR11453">
    <property type="entry name" value="ANION EXCHANGE PROTEIN"/>
    <property type="match status" value="1"/>
</dbReference>
<dbReference type="Proteomes" id="UP000275846">
    <property type="component" value="Unassembled WGS sequence"/>
</dbReference>
<organism evidence="9">
    <name type="scientific">Schistocephalus solidus</name>
    <name type="common">Tapeworm</name>
    <dbReference type="NCBI Taxonomy" id="70667"/>
    <lineage>
        <taxon>Eukaryota</taxon>
        <taxon>Metazoa</taxon>
        <taxon>Spiralia</taxon>
        <taxon>Lophotrochozoa</taxon>
        <taxon>Platyhelminthes</taxon>
        <taxon>Cestoda</taxon>
        <taxon>Eucestoda</taxon>
        <taxon>Diphyllobothriidea</taxon>
        <taxon>Diphyllobothriidae</taxon>
        <taxon>Schistocephalus</taxon>
    </lineage>
</organism>
<dbReference type="GO" id="GO:0006820">
    <property type="term" value="P:monoatomic anion transport"/>
    <property type="evidence" value="ECO:0007669"/>
    <property type="project" value="InterPro"/>
</dbReference>
<evidence type="ECO:0000259" key="6">
    <source>
        <dbReference type="Pfam" id="PF00955"/>
    </source>
</evidence>
<accession>A0A183TSQ0</accession>
<evidence type="ECO:0000256" key="2">
    <source>
        <dbReference type="ARBA" id="ARBA00022692"/>
    </source>
</evidence>
<feature type="domain" description="Bicarbonate transporter-like transmembrane" evidence="6">
    <location>
        <begin position="14"/>
        <end position="59"/>
    </location>
</feature>
<keyword evidence="3 5" id="KW-1133">Transmembrane helix</keyword>
<dbReference type="GO" id="GO:0016323">
    <property type="term" value="C:basolateral plasma membrane"/>
    <property type="evidence" value="ECO:0007669"/>
    <property type="project" value="TreeGrafter"/>
</dbReference>
<sequence>MRMKPFEVDSVPFRWEVVRLHQLDWIAALGALVLAFPLSLLFFMEQNIASAIVNSPSNKQVPFPVRFAANQTKFFNQSNIFHGYRGLLKKGTSYHWDLLVVGFINTFLSIFGLPWIHGALPHSPMHVRALADMEERIDIGHHVQQT</sequence>
<dbReference type="GO" id="GO:0050801">
    <property type="term" value="P:monoatomic ion homeostasis"/>
    <property type="evidence" value="ECO:0007669"/>
    <property type="project" value="TreeGrafter"/>
</dbReference>
<proteinExistence type="predicted"/>
<dbReference type="AlphaFoldDB" id="A0A183TSQ0"/>
<keyword evidence="4 5" id="KW-0472">Membrane</keyword>
<comment type="subcellular location">
    <subcellularLocation>
        <location evidence="1">Membrane</location>
        <topology evidence="1">Multi-pass membrane protein</topology>
    </subcellularLocation>
</comment>
<evidence type="ECO:0000313" key="7">
    <source>
        <dbReference type="EMBL" id="VDM05884.1"/>
    </source>
</evidence>
<feature type="transmembrane region" description="Helical" evidence="5">
    <location>
        <begin position="94"/>
        <end position="116"/>
    </location>
</feature>